<dbReference type="Proteomes" id="UP001140949">
    <property type="component" value="Unassembled WGS sequence"/>
</dbReference>
<reference evidence="2" key="2">
    <citation type="submission" date="2023-04" db="EMBL/GenBank/DDBJ databases">
        <authorList>
            <person name="Bruccoleri R.E."/>
            <person name="Oakeley E.J."/>
            <person name="Faust A.-M."/>
            <person name="Dessus-Babus S."/>
            <person name="Altorfer M."/>
            <person name="Burckhardt D."/>
            <person name="Oertli M."/>
            <person name="Naumann U."/>
            <person name="Petersen F."/>
            <person name="Wong J."/>
        </authorList>
    </citation>
    <scope>NUCLEOTIDE SEQUENCE</scope>
    <source>
        <strain evidence="2">GSM-AAB239-AS_SAM_17_03QT</strain>
        <tissue evidence="2">Leaf</tissue>
    </source>
</reference>
<feature type="compositionally biased region" description="Polar residues" evidence="1">
    <location>
        <begin position="1"/>
        <end position="10"/>
    </location>
</feature>
<feature type="region of interest" description="Disordered" evidence="1">
    <location>
        <begin position="1"/>
        <end position="254"/>
    </location>
</feature>
<evidence type="ECO:0000313" key="3">
    <source>
        <dbReference type="Proteomes" id="UP001140949"/>
    </source>
</evidence>
<evidence type="ECO:0000313" key="2">
    <source>
        <dbReference type="EMBL" id="KAJ6848941.1"/>
    </source>
</evidence>
<sequence length="417" mass="45159">MMLYRQTSAPVQPRFRRQPGRNQELNTRLQMKADELERLFAEHKRRAHGSGGGGDHHRRDEAESSTTIARGELYERYAQRRESKMRRESGAKREERAAAMEALRESLERSSAELKLQQRSTTIRRDRDQLVKNSLSEEEEDDDKQSDTSYKSVNSKLLPPTRRTMSSSLGRSSNSSLNRPIAIPRPPAMATAGSARGSDVRKENAKPSSMTVATNFPRSKSTSTAGSSSCKQGKPTMTSSSSTSSRPLKPLQTVLKPSAVASDISEAAVRDGVASPTASAASSGLTRKKWGGNARAISVAAGPDASCQPHKDTAGKGIKRFLQFGRRKKGAESADAQCSPGSGTASEVTSKSGSEYHAPRRHGFGDDGQVQTRGSSMAAASPASCKLKEDQSPRGAPRSFFSLPSFRNREGDSKLGR</sequence>
<dbReference type="EMBL" id="JANAVB010004387">
    <property type="protein sequence ID" value="KAJ6848941.1"/>
    <property type="molecule type" value="Genomic_DNA"/>
</dbReference>
<feature type="compositionally biased region" description="Basic and acidic residues" evidence="1">
    <location>
        <begin position="407"/>
        <end position="417"/>
    </location>
</feature>
<comment type="caution">
    <text evidence="2">The sequence shown here is derived from an EMBL/GenBank/DDBJ whole genome shotgun (WGS) entry which is preliminary data.</text>
</comment>
<feature type="compositionally biased region" description="Basic and acidic residues" evidence="1">
    <location>
        <begin position="31"/>
        <end position="42"/>
    </location>
</feature>
<feature type="region of interest" description="Disordered" evidence="1">
    <location>
        <begin position="267"/>
        <end position="417"/>
    </location>
</feature>
<feature type="compositionally biased region" description="Polar residues" evidence="1">
    <location>
        <begin position="339"/>
        <end position="353"/>
    </location>
</feature>
<keyword evidence="3" id="KW-1185">Reference proteome</keyword>
<feature type="compositionally biased region" description="Basic and acidic residues" evidence="1">
    <location>
        <begin position="72"/>
        <end position="112"/>
    </location>
</feature>
<feature type="compositionally biased region" description="Polar residues" evidence="1">
    <location>
        <begin position="20"/>
        <end position="29"/>
    </location>
</feature>
<feature type="compositionally biased region" description="Polar residues" evidence="1">
    <location>
        <begin position="276"/>
        <end position="285"/>
    </location>
</feature>
<organism evidence="2 3">
    <name type="scientific">Iris pallida</name>
    <name type="common">Sweet iris</name>
    <dbReference type="NCBI Taxonomy" id="29817"/>
    <lineage>
        <taxon>Eukaryota</taxon>
        <taxon>Viridiplantae</taxon>
        <taxon>Streptophyta</taxon>
        <taxon>Embryophyta</taxon>
        <taxon>Tracheophyta</taxon>
        <taxon>Spermatophyta</taxon>
        <taxon>Magnoliopsida</taxon>
        <taxon>Liliopsida</taxon>
        <taxon>Asparagales</taxon>
        <taxon>Iridaceae</taxon>
        <taxon>Iridoideae</taxon>
        <taxon>Irideae</taxon>
        <taxon>Iris</taxon>
    </lineage>
</organism>
<name>A0AAX6I7E9_IRIPA</name>
<gene>
    <name evidence="2" type="ORF">M6B38_272845</name>
</gene>
<proteinExistence type="predicted"/>
<reference evidence="2" key="1">
    <citation type="journal article" date="2023" name="GigaByte">
        <title>Genome assembly of the bearded iris, Iris pallida Lam.</title>
        <authorList>
            <person name="Bruccoleri R.E."/>
            <person name="Oakeley E.J."/>
            <person name="Faust A.M.E."/>
            <person name="Altorfer M."/>
            <person name="Dessus-Babus S."/>
            <person name="Burckhardt D."/>
            <person name="Oertli M."/>
            <person name="Naumann U."/>
            <person name="Petersen F."/>
            <person name="Wong J."/>
        </authorList>
    </citation>
    <scope>NUCLEOTIDE SEQUENCE</scope>
    <source>
        <strain evidence="2">GSM-AAB239-AS_SAM_17_03QT</strain>
    </source>
</reference>
<feature type="compositionally biased region" description="Low complexity" evidence="1">
    <location>
        <begin position="219"/>
        <end position="229"/>
    </location>
</feature>
<dbReference type="PANTHER" id="PTHR31008">
    <property type="entry name" value="COP1-INTERACTING PROTEIN-RELATED"/>
    <property type="match status" value="1"/>
</dbReference>
<accession>A0AAX6I7E9</accession>
<feature type="compositionally biased region" description="Polar residues" evidence="1">
    <location>
        <begin position="206"/>
        <end position="218"/>
    </location>
</feature>
<dbReference type="PANTHER" id="PTHR31008:SF15">
    <property type="entry name" value="GPI-ANCHORED ADHESIN-LIKE PROTEIN"/>
    <property type="match status" value="1"/>
</dbReference>
<dbReference type="AlphaFoldDB" id="A0AAX6I7E9"/>
<protein>
    <submittedName>
        <fullName evidence="2">Uncharacterized protein</fullName>
    </submittedName>
</protein>
<evidence type="ECO:0000256" key="1">
    <source>
        <dbReference type="SAM" id="MobiDB-lite"/>
    </source>
</evidence>
<feature type="compositionally biased region" description="Low complexity" evidence="1">
    <location>
        <begin position="166"/>
        <end position="182"/>
    </location>
</feature>